<evidence type="ECO:0000256" key="2">
    <source>
        <dbReference type="ARBA" id="ARBA00005275"/>
    </source>
</evidence>
<feature type="transmembrane region" description="Helical" evidence="8">
    <location>
        <begin position="374"/>
        <end position="397"/>
    </location>
</feature>
<evidence type="ECO:0000313" key="10">
    <source>
        <dbReference type="Proteomes" id="UP000199520"/>
    </source>
</evidence>
<gene>
    <name evidence="9" type="ORF">SAMN04490355_102215</name>
</gene>
<name>A0A1I4L498_9FIRM</name>
<sequence length="455" mass="48521">MLGILLALIVTSMVVYMILKQYKTQAVLVFGGLILMSCAVIFGLGTILPVKESTGFIWFDLFEFIKKTLSGRAAGLGLSIMAVGGFARYMDHIGASKALVNIAIKPLQKLHAPYVMLAACYLVGQVLGLFINSASGLGMLLMVTMFPILVRLGVSRLAATAVIGTTLCLDWSPGDPGSVLSANTAGMDIATYWTQYQIPVALTVMVVVAVLHYFVQQWFDKKQGHIVERAEITTNKAEEELPPGIFALLPAVPLVLILAFSDIGIKGIKMDIVNAMFISLFVAMIFEFVRKRDIKKVFTDLQVFFDGMGIQFAAVVTLVVAGETFAQGLKSVGAIESIISSAQSAGFGGAGMIIVMVSIIAISSVVMGSGNAPFFAFVALTPVVAAKMDIAPVLMLLPMHFAASIARSMSPITAVIVVVSGIANVSPIDVVKRTSIPMIGALIVNVAATFIYFYR</sequence>
<proteinExistence type="inferred from homology"/>
<evidence type="ECO:0000256" key="4">
    <source>
        <dbReference type="ARBA" id="ARBA00022475"/>
    </source>
</evidence>
<protein>
    <submittedName>
        <fullName evidence="9">C4-dicarboxylate transporter, DcuC family</fullName>
    </submittedName>
</protein>
<dbReference type="PANTHER" id="PTHR42002:SF2">
    <property type="entry name" value="ANAEROBIC C4-DICARBOXYLATE TRANSPORTER DCUC-RELATED"/>
    <property type="match status" value="1"/>
</dbReference>
<feature type="transmembrane region" description="Helical" evidence="8">
    <location>
        <begin position="272"/>
        <end position="289"/>
    </location>
</feature>
<evidence type="ECO:0000256" key="8">
    <source>
        <dbReference type="SAM" id="Phobius"/>
    </source>
</evidence>
<dbReference type="EMBL" id="FOTS01000022">
    <property type="protein sequence ID" value="SFL85842.1"/>
    <property type="molecule type" value="Genomic_DNA"/>
</dbReference>
<feature type="transmembrane region" description="Helical" evidence="8">
    <location>
        <begin position="137"/>
        <end position="154"/>
    </location>
</feature>
<evidence type="ECO:0000256" key="3">
    <source>
        <dbReference type="ARBA" id="ARBA00022448"/>
    </source>
</evidence>
<dbReference type="Pfam" id="PF03606">
    <property type="entry name" value="DcuC"/>
    <property type="match status" value="1"/>
</dbReference>
<reference evidence="10" key="1">
    <citation type="submission" date="2016-10" db="EMBL/GenBank/DDBJ databases">
        <authorList>
            <person name="Varghese N."/>
            <person name="Submissions S."/>
        </authorList>
    </citation>
    <scope>NUCLEOTIDE SEQUENCE [LARGE SCALE GENOMIC DNA]</scope>
    <source>
        <strain evidence="10">DSM 13327</strain>
    </source>
</reference>
<feature type="transmembrane region" description="Helical" evidence="8">
    <location>
        <begin position="196"/>
        <end position="215"/>
    </location>
</feature>
<feature type="transmembrane region" description="Helical" evidence="8">
    <location>
        <begin position="27"/>
        <end position="49"/>
    </location>
</feature>
<organism evidence="9 10">
    <name type="scientific">Pelosinus propionicus DSM 13327</name>
    <dbReference type="NCBI Taxonomy" id="1123291"/>
    <lineage>
        <taxon>Bacteria</taxon>
        <taxon>Bacillati</taxon>
        <taxon>Bacillota</taxon>
        <taxon>Negativicutes</taxon>
        <taxon>Selenomonadales</taxon>
        <taxon>Sporomusaceae</taxon>
        <taxon>Pelosinus</taxon>
    </lineage>
</organism>
<dbReference type="AlphaFoldDB" id="A0A1I4L498"/>
<evidence type="ECO:0000256" key="1">
    <source>
        <dbReference type="ARBA" id="ARBA00004651"/>
    </source>
</evidence>
<feature type="transmembrane region" description="Helical" evidence="8">
    <location>
        <begin position="245"/>
        <end position="265"/>
    </location>
</feature>
<keyword evidence="7 8" id="KW-0472">Membrane</keyword>
<comment type="subcellular location">
    <subcellularLocation>
        <location evidence="1">Cell membrane</location>
        <topology evidence="1">Multi-pass membrane protein</topology>
    </subcellularLocation>
</comment>
<dbReference type="GO" id="GO:0005886">
    <property type="term" value="C:plasma membrane"/>
    <property type="evidence" value="ECO:0007669"/>
    <property type="project" value="UniProtKB-SubCell"/>
</dbReference>
<dbReference type="STRING" id="1123291.SAMN04490355_102215"/>
<dbReference type="Proteomes" id="UP000199520">
    <property type="component" value="Unassembled WGS sequence"/>
</dbReference>
<comment type="similarity">
    <text evidence="2">Belongs to the DcuC/DcuD transporter (TC 2.A.61) family.</text>
</comment>
<keyword evidence="4" id="KW-1003">Cell membrane</keyword>
<feature type="transmembrane region" description="Helical" evidence="8">
    <location>
        <begin position="69"/>
        <end position="90"/>
    </location>
</feature>
<evidence type="ECO:0000256" key="7">
    <source>
        <dbReference type="ARBA" id="ARBA00023136"/>
    </source>
</evidence>
<keyword evidence="3" id="KW-0813">Transport</keyword>
<feature type="transmembrane region" description="Helical" evidence="8">
    <location>
        <begin position="409"/>
        <end position="428"/>
    </location>
</feature>
<feature type="transmembrane region" description="Helical" evidence="8">
    <location>
        <begin position="309"/>
        <end position="326"/>
    </location>
</feature>
<feature type="transmembrane region" description="Helical" evidence="8">
    <location>
        <begin position="347"/>
        <end position="368"/>
    </location>
</feature>
<keyword evidence="5 8" id="KW-0812">Transmembrane</keyword>
<evidence type="ECO:0000256" key="6">
    <source>
        <dbReference type="ARBA" id="ARBA00022989"/>
    </source>
</evidence>
<keyword evidence="10" id="KW-1185">Reference proteome</keyword>
<evidence type="ECO:0000313" key="9">
    <source>
        <dbReference type="EMBL" id="SFL85842.1"/>
    </source>
</evidence>
<accession>A0A1I4L498</accession>
<dbReference type="NCBIfam" id="NF037994">
    <property type="entry name" value="DcuC_1"/>
    <property type="match status" value="1"/>
</dbReference>
<dbReference type="NCBIfam" id="TIGR00771">
    <property type="entry name" value="DcuC"/>
    <property type="match status" value="1"/>
</dbReference>
<dbReference type="PANTHER" id="PTHR42002">
    <property type="entry name" value="ANAEROBIC C4-DICARBOXYLATE TRANSPORTER DCUC-RELATED"/>
    <property type="match status" value="1"/>
</dbReference>
<feature type="transmembrane region" description="Helical" evidence="8">
    <location>
        <begin position="6"/>
        <end position="22"/>
    </location>
</feature>
<dbReference type="GO" id="GO:0015556">
    <property type="term" value="F:C4-dicarboxylate transmembrane transporter activity"/>
    <property type="evidence" value="ECO:0007669"/>
    <property type="project" value="InterPro"/>
</dbReference>
<feature type="transmembrane region" description="Helical" evidence="8">
    <location>
        <begin position="434"/>
        <end position="454"/>
    </location>
</feature>
<evidence type="ECO:0000256" key="5">
    <source>
        <dbReference type="ARBA" id="ARBA00022692"/>
    </source>
</evidence>
<dbReference type="InterPro" id="IPR018385">
    <property type="entry name" value="C4_dicarb_anaerob_car-like"/>
</dbReference>
<dbReference type="RefSeq" id="WP_090937810.1">
    <property type="nucleotide sequence ID" value="NZ_FOTS01000022.1"/>
</dbReference>
<feature type="transmembrane region" description="Helical" evidence="8">
    <location>
        <begin position="111"/>
        <end position="131"/>
    </location>
</feature>
<keyword evidence="6 8" id="KW-1133">Transmembrane helix</keyword>
<dbReference type="OrthoDB" id="1674075at2"/>
<dbReference type="InterPro" id="IPR004669">
    <property type="entry name" value="C4_dicarb_anaerob_car"/>
</dbReference>